<evidence type="ECO:0000313" key="1">
    <source>
        <dbReference type="EMBL" id="MCI2262184.1"/>
    </source>
</evidence>
<evidence type="ECO:0000313" key="2">
    <source>
        <dbReference type="EMBL" id="XCI81365.1"/>
    </source>
</evidence>
<dbReference type="KEGG" id="xin:Q7W82_04170"/>
<name>A0AAU8I717_9XANT</name>
<dbReference type="AlphaFoldDB" id="A0AAU8I717"/>
<dbReference type="InterPro" id="IPR014917">
    <property type="entry name" value="DUF1800"/>
</dbReference>
<reference evidence="1" key="2">
    <citation type="submission" date="2022-01" db="EMBL/GenBank/DDBJ databases">
        <authorList>
            <person name="Rana R."/>
            <person name="Patil P.B."/>
        </authorList>
    </citation>
    <scope>NUCLEOTIDE SEQUENCE</scope>
    <source>
        <strain evidence="1">PPL560</strain>
    </source>
</reference>
<dbReference type="EMBL" id="CP131914">
    <property type="protein sequence ID" value="XCI81365.1"/>
    <property type="molecule type" value="Genomic_DNA"/>
</dbReference>
<proteinExistence type="predicted"/>
<sequence length="528" mass="58534">MSASRHRPAATRLRVRGRRVLRNTQRLLLSLLLVLFTVAAIAATDKVIKRDDARWLQSMTIGLDSASVAQFERAGRKRFLREQLQADDAGDASLPAPVRAQLDGYAALHTPVQELLKQQAAAQQAIKAMPDGDAKVAAKKAAQQRGDLLLNQARQAQLLRAIYAPDQLREQMVWFWLNHFSVFADKGRLRWTVADYADNAIRPHALGKFSDLVMATLQSPAMLEYLDNAQNAKGKVNENYARELMELHTLGVDAGYTQKDVQQLALILTGVGIAPVDRDGPPKLPPALQGQYLRRGAFEFNPARHQPGDKTLLGQRIAGGGFDEVERAVQLIVRQPACAHFISRQLADYFVADDPPPALVEKMARTFQRSDGDIAAVLQVMFTAPEMAAGAPRKFKDPYRFLVSALRLAYDGQTIVNPQPLLGWLNQMGEPSFGRITPDGWSLQSSAWNSSGQMAQRFEIARAIGNGNTQLFTVDGQQRGGFPQLSTPLYYHAIEPQLSDATRQALAQARSQQEWNGYLLASPDFNYR</sequence>
<dbReference type="EMBL" id="JAKJPQ010000009">
    <property type="protein sequence ID" value="MCI2262184.1"/>
    <property type="molecule type" value="Genomic_DNA"/>
</dbReference>
<dbReference type="Proteomes" id="UP001430647">
    <property type="component" value="Unassembled WGS sequence"/>
</dbReference>
<protein>
    <submittedName>
        <fullName evidence="2">DUF1800 domain-containing protein</fullName>
    </submittedName>
</protein>
<organism evidence="2">
    <name type="scientific">Xanthomonas indica</name>
    <dbReference type="NCBI Taxonomy" id="2912242"/>
    <lineage>
        <taxon>Bacteria</taxon>
        <taxon>Pseudomonadati</taxon>
        <taxon>Pseudomonadota</taxon>
        <taxon>Gammaproteobacteria</taxon>
        <taxon>Lysobacterales</taxon>
        <taxon>Lysobacteraceae</taxon>
        <taxon>Xanthomonas</taxon>
    </lineage>
</organism>
<accession>A0AAU8I717</accession>
<reference evidence="2" key="3">
    <citation type="submission" date="2023-08" db="EMBL/GenBank/DDBJ databases">
        <title>Complete genome sequence of Xanthomonas indica.</title>
        <authorList>
            <person name="Patil P.B."/>
            <person name="Rana R."/>
        </authorList>
    </citation>
    <scope>NUCLEOTIDE SEQUENCE</scope>
    <source>
        <strain evidence="2">PPL560</strain>
    </source>
</reference>
<keyword evidence="3" id="KW-1185">Reference proteome</keyword>
<reference evidence="1 3" key="1">
    <citation type="journal article" date="2022" name="Curr. Microbiol.">
        <title>Xanthomonas indica sp. nov., a Novel Member of Non-Pathogenic Xanthomonas Community from Healthy Rice Seeds.</title>
        <authorList>
            <person name="Rana R."/>
            <person name="Madhavan V.N."/>
            <person name="Saroha T."/>
            <person name="Bansal K."/>
            <person name="Kaur A."/>
            <person name="Sonti R.V."/>
            <person name="Patel H.K."/>
            <person name="Patil P.B."/>
        </authorList>
    </citation>
    <scope>NUCLEOTIDE SEQUENCE [LARGE SCALE GENOMIC DNA]</scope>
    <source>
        <strain evidence="1 3">PPL560</strain>
    </source>
</reference>
<dbReference type="RefSeq" id="WP_242160152.1">
    <property type="nucleotide sequence ID" value="NZ_CP131914.1"/>
</dbReference>
<evidence type="ECO:0000313" key="3">
    <source>
        <dbReference type="Proteomes" id="UP001430647"/>
    </source>
</evidence>
<dbReference type="Pfam" id="PF08811">
    <property type="entry name" value="DUF1800"/>
    <property type="match status" value="1"/>
</dbReference>
<gene>
    <name evidence="1" type="ORF">L3V74_11575</name>
    <name evidence="2" type="ORF">Q7W82_04170</name>
</gene>